<keyword evidence="10 13" id="KW-0460">Magnesium</keyword>
<dbReference type="FunFam" id="2.170.190.11:FF:000001">
    <property type="entry name" value="Molybdopterin molybdenumtransferase"/>
    <property type="match status" value="1"/>
</dbReference>
<evidence type="ECO:0000256" key="7">
    <source>
        <dbReference type="ARBA" id="ARBA00022505"/>
    </source>
</evidence>
<dbReference type="NCBIfam" id="NF045515">
    <property type="entry name" value="Glp_gephyrin"/>
    <property type="match status" value="1"/>
</dbReference>
<dbReference type="SMART" id="SM00852">
    <property type="entry name" value="MoCF_biosynth"/>
    <property type="match status" value="1"/>
</dbReference>
<dbReference type="RefSeq" id="WP_251262687.1">
    <property type="nucleotide sequence ID" value="NZ_JAMQGP010000009.1"/>
</dbReference>
<dbReference type="PANTHER" id="PTHR10192:SF5">
    <property type="entry name" value="GEPHYRIN"/>
    <property type="match status" value="1"/>
</dbReference>
<dbReference type="InterPro" id="IPR005110">
    <property type="entry name" value="MoeA_linker/N"/>
</dbReference>
<keyword evidence="8 13" id="KW-0808">Transferase</keyword>
<dbReference type="SUPFAM" id="SSF63867">
    <property type="entry name" value="MoeA C-terminal domain-like"/>
    <property type="match status" value="1"/>
</dbReference>
<dbReference type="InterPro" id="IPR038987">
    <property type="entry name" value="MoeA-like"/>
</dbReference>
<sequence length="410" mass="43960">MDSCYTSSLMPLSEGLARLTDAITAVTEIETVPLQAADGRIISAPIICPVNVPPADNSAMDGYALRAVDAPEAATQLQLIGRSMAGVPYHGTVNQGECVRIMTGAVIPQGATAVVMQEQVVTNDESITFKRPVQIAQNIRRAGEDLKQGQLLFEQGHRLRPADLGLLASIGIGEVALYRKPRVALISNGDELIEPGRSLKAGQIYESNRYALAALVRRLPIIVEEFGIIPDQPEALREAMTKAGRFDAVISSGGVSVGDADYIKIILDELGEIDFWKLAIKPGKPFAFGSLGNAHYFGLPGNPVSAMVTCHQLAIPALRRLTGEHYVAPTPLVATTTGLLRKRPGRLDFQRGRYQNGPDGKLLVSATGAQGSGVMSSFCEANCYIVLEQERGSVEQGEQVEILPFDALMV</sequence>
<evidence type="ECO:0000256" key="9">
    <source>
        <dbReference type="ARBA" id="ARBA00022723"/>
    </source>
</evidence>
<evidence type="ECO:0000256" key="2">
    <source>
        <dbReference type="ARBA" id="ARBA00002901"/>
    </source>
</evidence>
<dbReference type="NCBIfam" id="TIGR00177">
    <property type="entry name" value="molyb_syn"/>
    <property type="match status" value="1"/>
</dbReference>
<dbReference type="InterPro" id="IPR008284">
    <property type="entry name" value="MoCF_biosynth_CS"/>
</dbReference>
<evidence type="ECO:0000256" key="12">
    <source>
        <dbReference type="ARBA" id="ARBA00047317"/>
    </source>
</evidence>
<evidence type="ECO:0000256" key="8">
    <source>
        <dbReference type="ARBA" id="ARBA00022679"/>
    </source>
</evidence>
<dbReference type="EMBL" id="JAMQGP010000009">
    <property type="protein sequence ID" value="MCM2681203.1"/>
    <property type="molecule type" value="Genomic_DNA"/>
</dbReference>
<feature type="domain" description="MoaB/Mog" evidence="14">
    <location>
        <begin position="184"/>
        <end position="320"/>
    </location>
</feature>
<evidence type="ECO:0000256" key="1">
    <source>
        <dbReference type="ARBA" id="ARBA00001946"/>
    </source>
</evidence>
<dbReference type="GO" id="GO:0005829">
    <property type="term" value="C:cytosol"/>
    <property type="evidence" value="ECO:0007669"/>
    <property type="project" value="TreeGrafter"/>
</dbReference>
<dbReference type="CDD" id="cd00887">
    <property type="entry name" value="MoeA"/>
    <property type="match status" value="1"/>
</dbReference>
<dbReference type="GO" id="GO:0061599">
    <property type="term" value="F:molybdopterin molybdotransferase activity"/>
    <property type="evidence" value="ECO:0007669"/>
    <property type="project" value="UniProtKB-UniRule"/>
</dbReference>
<evidence type="ECO:0000256" key="10">
    <source>
        <dbReference type="ARBA" id="ARBA00022842"/>
    </source>
</evidence>
<dbReference type="Gene3D" id="2.40.340.10">
    <property type="entry name" value="MoeA, C-terminal, domain IV"/>
    <property type="match status" value="1"/>
</dbReference>
<evidence type="ECO:0000259" key="14">
    <source>
        <dbReference type="SMART" id="SM00852"/>
    </source>
</evidence>
<name>A0AA42B946_9GAMM</name>
<protein>
    <recommendedName>
        <fullName evidence="6 13">Molybdopterin molybdenumtransferase</fullName>
        <ecNumber evidence="5 13">2.10.1.1</ecNumber>
    </recommendedName>
</protein>
<keyword evidence="16" id="KW-1185">Reference proteome</keyword>
<dbReference type="Gene3D" id="3.40.980.10">
    <property type="entry name" value="MoaB/Mog-like domain"/>
    <property type="match status" value="1"/>
</dbReference>
<dbReference type="PROSITE" id="PS01079">
    <property type="entry name" value="MOCF_BIOSYNTHESIS_2"/>
    <property type="match status" value="1"/>
</dbReference>
<evidence type="ECO:0000256" key="13">
    <source>
        <dbReference type="RuleBase" id="RU365090"/>
    </source>
</evidence>
<organism evidence="15 16">
    <name type="scientific">Echinimonas agarilytica</name>
    <dbReference type="NCBI Taxonomy" id="1215918"/>
    <lineage>
        <taxon>Bacteria</taxon>
        <taxon>Pseudomonadati</taxon>
        <taxon>Pseudomonadota</taxon>
        <taxon>Gammaproteobacteria</taxon>
        <taxon>Alteromonadales</taxon>
        <taxon>Echinimonadaceae</taxon>
        <taxon>Echinimonas</taxon>
    </lineage>
</organism>
<gene>
    <name evidence="15" type="ORF">NAF29_16265</name>
</gene>
<evidence type="ECO:0000313" key="15">
    <source>
        <dbReference type="EMBL" id="MCM2681203.1"/>
    </source>
</evidence>
<evidence type="ECO:0000256" key="5">
    <source>
        <dbReference type="ARBA" id="ARBA00013269"/>
    </source>
</evidence>
<reference evidence="15 16" key="1">
    <citation type="journal article" date="2013" name="Antonie Van Leeuwenhoek">
        <title>Echinimonas agarilytica gen. nov., sp. nov., a new gammaproteobacterium isolated from the sea urchin Strongylocentrotus intermedius.</title>
        <authorList>
            <person name="Nedashkovskaya O.I."/>
            <person name="Stenkova A.M."/>
            <person name="Zhukova N.V."/>
            <person name="Van Trappen S."/>
            <person name="Lee J.S."/>
            <person name="Kim S.B."/>
        </authorList>
    </citation>
    <scope>NUCLEOTIDE SEQUENCE [LARGE SCALE GENOMIC DNA]</scope>
    <source>
        <strain evidence="15 16">KMM 6351</strain>
    </source>
</reference>
<keyword evidence="11 13" id="KW-0501">Molybdenum cofactor biosynthesis</keyword>
<dbReference type="FunFam" id="2.40.340.10:FF:000003">
    <property type="entry name" value="Molybdopterin molybdenumtransferase"/>
    <property type="match status" value="1"/>
</dbReference>
<comment type="catalytic activity">
    <reaction evidence="12">
        <text>adenylyl-molybdopterin + molybdate = Mo-molybdopterin + AMP + H(+)</text>
        <dbReference type="Rhea" id="RHEA:35047"/>
        <dbReference type="ChEBI" id="CHEBI:15378"/>
        <dbReference type="ChEBI" id="CHEBI:36264"/>
        <dbReference type="ChEBI" id="CHEBI:62727"/>
        <dbReference type="ChEBI" id="CHEBI:71302"/>
        <dbReference type="ChEBI" id="CHEBI:456215"/>
        <dbReference type="EC" id="2.10.1.1"/>
    </reaction>
</comment>
<dbReference type="InterPro" id="IPR005111">
    <property type="entry name" value="MoeA_C_domain_IV"/>
</dbReference>
<keyword evidence="7 13" id="KW-0500">Molybdenum</keyword>
<evidence type="ECO:0000256" key="6">
    <source>
        <dbReference type="ARBA" id="ARBA00021108"/>
    </source>
</evidence>
<comment type="pathway">
    <text evidence="3 13">Cofactor biosynthesis; molybdopterin biosynthesis.</text>
</comment>
<dbReference type="EC" id="2.10.1.1" evidence="5 13"/>
<evidence type="ECO:0000313" key="16">
    <source>
        <dbReference type="Proteomes" id="UP001165393"/>
    </source>
</evidence>
<dbReference type="FunFam" id="3.40.980.10:FF:000004">
    <property type="entry name" value="Molybdopterin molybdenumtransferase"/>
    <property type="match status" value="1"/>
</dbReference>
<comment type="cofactor">
    <cofactor evidence="1 13">
        <name>Mg(2+)</name>
        <dbReference type="ChEBI" id="CHEBI:18420"/>
    </cofactor>
</comment>
<dbReference type="Pfam" id="PF03454">
    <property type="entry name" value="MoeA_C"/>
    <property type="match status" value="1"/>
</dbReference>
<evidence type="ECO:0000256" key="4">
    <source>
        <dbReference type="ARBA" id="ARBA00010763"/>
    </source>
</evidence>
<dbReference type="AlphaFoldDB" id="A0AA42B946"/>
<dbReference type="InterPro" id="IPR001453">
    <property type="entry name" value="MoaB/Mog_dom"/>
</dbReference>
<dbReference type="GO" id="GO:0006777">
    <property type="term" value="P:Mo-molybdopterin cofactor biosynthetic process"/>
    <property type="evidence" value="ECO:0007669"/>
    <property type="project" value="UniProtKB-UniRule"/>
</dbReference>
<evidence type="ECO:0000256" key="11">
    <source>
        <dbReference type="ARBA" id="ARBA00023150"/>
    </source>
</evidence>
<comment type="caution">
    <text evidence="15">The sequence shown here is derived from an EMBL/GenBank/DDBJ whole genome shotgun (WGS) entry which is preliminary data.</text>
</comment>
<dbReference type="Pfam" id="PF00994">
    <property type="entry name" value="MoCF_biosynth"/>
    <property type="match status" value="1"/>
</dbReference>
<dbReference type="Gene3D" id="2.170.190.11">
    <property type="entry name" value="Molybdopterin biosynthesis moea protein, domain 3"/>
    <property type="match status" value="1"/>
</dbReference>
<comment type="similarity">
    <text evidence="4 13">Belongs to the MoeA family.</text>
</comment>
<dbReference type="SUPFAM" id="SSF53218">
    <property type="entry name" value="Molybdenum cofactor biosynthesis proteins"/>
    <property type="match status" value="1"/>
</dbReference>
<dbReference type="Proteomes" id="UP001165393">
    <property type="component" value="Unassembled WGS sequence"/>
</dbReference>
<dbReference type="PANTHER" id="PTHR10192">
    <property type="entry name" value="MOLYBDOPTERIN BIOSYNTHESIS PROTEIN"/>
    <property type="match status" value="1"/>
</dbReference>
<evidence type="ECO:0000256" key="3">
    <source>
        <dbReference type="ARBA" id="ARBA00005046"/>
    </source>
</evidence>
<dbReference type="Pfam" id="PF03453">
    <property type="entry name" value="MoeA_N"/>
    <property type="match status" value="1"/>
</dbReference>
<dbReference type="GO" id="GO:0046872">
    <property type="term" value="F:metal ion binding"/>
    <property type="evidence" value="ECO:0007669"/>
    <property type="project" value="UniProtKB-UniRule"/>
</dbReference>
<dbReference type="Gene3D" id="3.90.105.10">
    <property type="entry name" value="Molybdopterin biosynthesis moea protein, domain 2"/>
    <property type="match status" value="1"/>
</dbReference>
<dbReference type="InterPro" id="IPR036425">
    <property type="entry name" value="MoaB/Mog-like_dom_sf"/>
</dbReference>
<dbReference type="SUPFAM" id="SSF63882">
    <property type="entry name" value="MoeA N-terminal region -like"/>
    <property type="match status" value="1"/>
</dbReference>
<proteinExistence type="inferred from homology"/>
<comment type="function">
    <text evidence="2 13">Catalyzes the insertion of molybdate into adenylated molybdopterin with the concomitant release of AMP.</text>
</comment>
<accession>A0AA42B946</accession>
<dbReference type="InterPro" id="IPR036135">
    <property type="entry name" value="MoeA_linker/N_sf"/>
</dbReference>
<keyword evidence="9 13" id="KW-0479">Metal-binding</keyword>
<dbReference type="InterPro" id="IPR036688">
    <property type="entry name" value="MoeA_C_domain_IV_sf"/>
</dbReference>